<evidence type="ECO:0008006" key="4">
    <source>
        <dbReference type="Google" id="ProtNLM"/>
    </source>
</evidence>
<organism evidence="2 3">
    <name type="scientific">Gordonia neofelifaecis NRRL B-59395</name>
    <dbReference type="NCBI Taxonomy" id="644548"/>
    <lineage>
        <taxon>Bacteria</taxon>
        <taxon>Bacillati</taxon>
        <taxon>Actinomycetota</taxon>
        <taxon>Actinomycetes</taxon>
        <taxon>Mycobacteriales</taxon>
        <taxon>Gordoniaceae</taxon>
        <taxon>Gordonia</taxon>
    </lineage>
</organism>
<protein>
    <recommendedName>
        <fullName evidence="4">DUF3090 domain-containing protein</fullName>
    </recommendedName>
</protein>
<reference evidence="2 3" key="1">
    <citation type="journal article" date="2011" name="J. Bacteriol.">
        <title>Draft Genome Sequence of Gordonia neofelifaecis NRRL B-59395, a Cholesterol-Degrading Actinomycete.</title>
        <authorList>
            <person name="Ge F."/>
            <person name="Li W."/>
            <person name="Chen G."/>
            <person name="Liu Y."/>
            <person name="Zhang G."/>
            <person name="Yong B."/>
            <person name="Wang Q."/>
            <person name="Wang N."/>
            <person name="Huang Z."/>
            <person name="Li W."/>
            <person name="Wang J."/>
            <person name="Wu C."/>
            <person name="Xie Q."/>
            <person name="Liu G."/>
        </authorList>
    </citation>
    <scope>NUCLEOTIDE SEQUENCE [LARGE SCALE GENOMIC DNA]</scope>
    <source>
        <strain evidence="2 3">NRRL B-59395</strain>
    </source>
</reference>
<dbReference type="InterPro" id="IPR021441">
    <property type="entry name" value="DUF3090"/>
</dbReference>
<dbReference type="AlphaFoldDB" id="F1YGN1"/>
<dbReference type="OrthoDB" id="156387at2"/>
<evidence type="ECO:0000256" key="1">
    <source>
        <dbReference type="SAM" id="MobiDB-lite"/>
    </source>
</evidence>
<name>F1YGN1_9ACTN</name>
<dbReference type="RefSeq" id="WP_009678256.1">
    <property type="nucleotide sequence ID" value="NZ_AEUD01000003.1"/>
</dbReference>
<dbReference type="EMBL" id="AEUD01000003">
    <property type="protein sequence ID" value="EGD56179.1"/>
    <property type="molecule type" value="Genomic_DNA"/>
</dbReference>
<dbReference type="eggNOG" id="ENOG502ZW25">
    <property type="taxonomic scope" value="Bacteria"/>
</dbReference>
<proteinExistence type="predicted"/>
<dbReference type="Pfam" id="PF11290">
    <property type="entry name" value="DUF3090"/>
    <property type="match status" value="1"/>
</dbReference>
<dbReference type="Proteomes" id="UP000035065">
    <property type="component" value="Unassembled WGS sequence"/>
</dbReference>
<dbReference type="STRING" id="644548.SCNU_04966"/>
<evidence type="ECO:0000313" key="2">
    <source>
        <dbReference type="EMBL" id="EGD56179.1"/>
    </source>
</evidence>
<sequence>MARTIHEFRSPRRFVAGTVGQPGDRTFYIQVSQDSRLMSVELEKQQVLILADRLGYLLDEVRRRFGTPIPPEAEDVDDVSPLENPIDSEFRVGSMGLGWDADAASVVIELLAVTEQPLDESVILDDTDEGPDTVRVFLTADEAREFSARSMRVIAAGRPLCPLCNQPLDPTGHICARSNGYKRDAEFSRSLEFVDPEVLASLSRLVPGFDSSFSVEPDDLDEEGLADDDPDQDEDGDDGDDTDR</sequence>
<keyword evidence="3" id="KW-1185">Reference proteome</keyword>
<evidence type="ECO:0000313" key="3">
    <source>
        <dbReference type="Proteomes" id="UP000035065"/>
    </source>
</evidence>
<comment type="caution">
    <text evidence="2">The sequence shown here is derived from an EMBL/GenBank/DDBJ whole genome shotgun (WGS) entry which is preliminary data.</text>
</comment>
<feature type="region of interest" description="Disordered" evidence="1">
    <location>
        <begin position="208"/>
        <end position="244"/>
    </location>
</feature>
<gene>
    <name evidence="2" type="ORF">SCNU_04966</name>
</gene>
<dbReference type="NCBIfam" id="TIGR03847">
    <property type="entry name" value="conserved hypothetical protein"/>
    <property type="match status" value="1"/>
</dbReference>
<accession>F1YGN1</accession>
<feature type="compositionally biased region" description="Acidic residues" evidence="1">
    <location>
        <begin position="216"/>
        <end position="244"/>
    </location>
</feature>